<evidence type="ECO:0000313" key="3">
    <source>
        <dbReference type="Proteomes" id="UP001596500"/>
    </source>
</evidence>
<sequence>MIDSKFGEQLELFPEILEKVAREKQQEADQRKQEARKRARLRARERRQMMKERTKWVEPPKLAEVIPFKRKDKQHLSRGGDVW</sequence>
<name>A0ABW2RL55_9BACL</name>
<proteinExistence type="predicted"/>
<dbReference type="EMBL" id="JBHTBW010000021">
    <property type="protein sequence ID" value="MFC7441437.1"/>
    <property type="molecule type" value="Genomic_DNA"/>
</dbReference>
<keyword evidence="3" id="KW-1185">Reference proteome</keyword>
<gene>
    <name evidence="2" type="ORF">ACFQNG_09740</name>
</gene>
<organism evidence="2 3">
    <name type="scientific">Laceyella putida</name>
    <dbReference type="NCBI Taxonomy" id="110101"/>
    <lineage>
        <taxon>Bacteria</taxon>
        <taxon>Bacillati</taxon>
        <taxon>Bacillota</taxon>
        <taxon>Bacilli</taxon>
        <taxon>Bacillales</taxon>
        <taxon>Thermoactinomycetaceae</taxon>
        <taxon>Laceyella</taxon>
    </lineage>
</organism>
<reference evidence="3" key="1">
    <citation type="journal article" date="2019" name="Int. J. Syst. Evol. Microbiol.">
        <title>The Global Catalogue of Microorganisms (GCM) 10K type strain sequencing project: providing services to taxonomists for standard genome sequencing and annotation.</title>
        <authorList>
            <consortium name="The Broad Institute Genomics Platform"/>
            <consortium name="The Broad Institute Genome Sequencing Center for Infectious Disease"/>
            <person name="Wu L."/>
            <person name="Ma J."/>
        </authorList>
    </citation>
    <scope>NUCLEOTIDE SEQUENCE [LARGE SCALE GENOMIC DNA]</scope>
    <source>
        <strain evidence="3">CGMCC 1.12942</strain>
    </source>
</reference>
<protein>
    <submittedName>
        <fullName evidence="2">Uncharacterized protein</fullName>
    </submittedName>
</protein>
<evidence type="ECO:0000313" key="2">
    <source>
        <dbReference type="EMBL" id="MFC7441437.1"/>
    </source>
</evidence>
<feature type="coiled-coil region" evidence="1">
    <location>
        <begin position="17"/>
        <end position="44"/>
    </location>
</feature>
<keyword evidence="1" id="KW-0175">Coiled coil</keyword>
<evidence type="ECO:0000256" key="1">
    <source>
        <dbReference type="SAM" id="Coils"/>
    </source>
</evidence>
<accession>A0ABW2RL55</accession>
<dbReference type="Proteomes" id="UP001596500">
    <property type="component" value="Unassembled WGS sequence"/>
</dbReference>
<dbReference type="RefSeq" id="WP_379864719.1">
    <property type="nucleotide sequence ID" value="NZ_JBHTBW010000021.1"/>
</dbReference>
<comment type="caution">
    <text evidence="2">The sequence shown here is derived from an EMBL/GenBank/DDBJ whole genome shotgun (WGS) entry which is preliminary data.</text>
</comment>